<dbReference type="GO" id="GO:0000155">
    <property type="term" value="F:phosphorelay sensor kinase activity"/>
    <property type="evidence" value="ECO:0007669"/>
    <property type="project" value="InterPro"/>
</dbReference>
<keyword evidence="12" id="KW-1185">Reference proteome</keyword>
<feature type="domain" description="Response regulatory" evidence="10">
    <location>
        <begin position="619"/>
        <end position="733"/>
    </location>
</feature>
<dbReference type="PROSITE" id="PS50109">
    <property type="entry name" value="HIS_KIN"/>
    <property type="match status" value="1"/>
</dbReference>
<name>A0A163C7V1_9FLAO</name>
<dbReference type="SUPFAM" id="SSF55874">
    <property type="entry name" value="ATPase domain of HSP90 chaperone/DNA topoisomerase II/histidine kinase"/>
    <property type="match status" value="1"/>
</dbReference>
<evidence type="ECO:0000256" key="6">
    <source>
        <dbReference type="PROSITE-ProRule" id="PRU00339"/>
    </source>
</evidence>
<dbReference type="FunFam" id="3.30.565.10:FF:000010">
    <property type="entry name" value="Sensor histidine kinase RcsC"/>
    <property type="match status" value="1"/>
</dbReference>
<dbReference type="InterPro" id="IPR004358">
    <property type="entry name" value="Sig_transdc_His_kin-like_C"/>
</dbReference>
<feature type="domain" description="Histidine kinase" evidence="9">
    <location>
        <begin position="376"/>
        <end position="597"/>
    </location>
</feature>
<dbReference type="SMART" id="SM00388">
    <property type="entry name" value="HisKA"/>
    <property type="match status" value="1"/>
</dbReference>
<dbReference type="InterPro" id="IPR003661">
    <property type="entry name" value="HisK_dim/P_dom"/>
</dbReference>
<evidence type="ECO:0000259" key="10">
    <source>
        <dbReference type="PROSITE" id="PS50110"/>
    </source>
</evidence>
<dbReference type="CDD" id="cd17546">
    <property type="entry name" value="REC_hyHK_CKI1_RcsC-like"/>
    <property type="match status" value="1"/>
</dbReference>
<evidence type="ECO:0000256" key="7">
    <source>
        <dbReference type="SAM" id="Coils"/>
    </source>
</evidence>
<dbReference type="CDD" id="cd16922">
    <property type="entry name" value="HATPase_EvgS-ArcB-TorS-like"/>
    <property type="match status" value="1"/>
</dbReference>
<keyword evidence="6" id="KW-0802">TPR repeat</keyword>
<dbReference type="SMART" id="SM00448">
    <property type="entry name" value="REC"/>
    <property type="match status" value="1"/>
</dbReference>
<dbReference type="PANTHER" id="PTHR45339:SF1">
    <property type="entry name" value="HYBRID SIGNAL TRANSDUCTION HISTIDINE KINASE J"/>
    <property type="match status" value="1"/>
</dbReference>
<dbReference type="Gene3D" id="3.30.565.10">
    <property type="entry name" value="Histidine kinase-like ATPase, C-terminal domain"/>
    <property type="match status" value="1"/>
</dbReference>
<dbReference type="AlphaFoldDB" id="A0A163C7V1"/>
<dbReference type="PROSITE" id="PS50005">
    <property type="entry name" value="TPR"/>
    <property type="match status" value="1"/>
</dbReference>
<protein>
    <recommendedName>
        <fullName evidence="2">histidine kinase</fullName>
        <ecNumber evidence="2">2.7.13.3</ecNumber>
    </recommendedName>
</protein>
<dbReference type="InterPro" id="IPR019734">
    <property type="entry name" value="TPR_rpt"/>
</dbReference>
<keyword evidence="8" id="KW-1133">Transmembrane helix</keyword>
<dbReference type="InterPro" id="IPR036097">
    <property type="entry name" value="HisK_dim/P_sf"/>
</dbReference>
<dbReference type="InterPro" id="IPR011006">
    <property type="entry name" value="CheY-like_superfamily"/>
</dbReference>
<keyword evidence="8" id="KW-0812">Transmembrane</keyword>
<dbReference type="EMBL" id="LQRT01000002">
    <property type="protein sequence ID" value="KZS42135.1"/>
    <property type="molecule type" value="Genomic_DNA"/>
</dbReference>
<dbReference type="Pfam" id="PF00512">
    <property type="entry name" value="HisKA"/>
    <property type="match status" value="1"/>
</dbReference>
<dbReference type="CDD" id="cd00082">
    <property type="entry name" value="HisKA"/>
    <property type="match status" value="1"/>
</dbReference>
<dbReference type="PANTHER" id="PTHR45339">
    <property type="entry name" value="HYBRID SIGNAL TRANSDUCTION HISTIDINE KINASE J"/>
    <property type="match status" value="1"/>
</dbReference>
<dbReference type="SUPFAM" id="SSF48452">
    <property type="entry name" value="TPR-like"/>
    <property type="match status" value="2"/>
</dbReference>
<dbReference type="Gene3D" id="1.10.287.130">
    <property type="match status" value="1"/>
</dbReference>
<organism evidence="11 12">
    <name type="scientific">Aquimarina aggregata</name>
    <dbReference type="NCBI Taxonomy" id="1642818"/>
    <lineage>
        <taxon>Bacteria</taxon>
        <taxon>Pseudomonadati</taxon>
        <taxon>Bacteroidota</taxon>
        <taxon>Flavobacteriia</taxon>
        <taxon>Flavobacteriales</taxon>
        <taxon>Flavobacteriaceae</taxon>
        <taxon>Aquimarina</taxon>
    </lineage>
</organism>
<dbReference type="OrthoDB" id="4457677at2"/>
<evidence type="ECO:0000256" key="1">
    <source>
        <dbReference type="ARBA" id="ARBA00000085"/>
    </source>
</evidence>
<dbReference type="EC" id="2.7.13.3" evidence="2"/>
<dbReference type="InterPro" id="IPR001789">
    <property type="entry name" value="Sig_transdc_resp-reg_receiver"/>
</dbReference>
<reference evidence="11 12" key="1">
    <citation type="submission" date="2016-01" db="EMBL/GenBank/DDBJ databases">
        <title>The draft genome sequence of Aquimarina sp. RZW4-3-2.</title>
        <authorList>
            <person name="Wang Y."/>
        </authorList>
    </citation>
    <scope>NUCLEOTIDE SEQUENCE [LARGE SCALE GENOMIC DNA]</scope>
    <source>
        <strain evidence="11 12">RZW4-3-2</strain>
    </source>
</reference>
<evidence type="ECO:0000256" key="2">
    <source>
        <dbReference type="ARBA" id="ARBA00012438"/>
    </source>
</evidence>
<dbReference type="SMART" id="SM00028">
    <property type="entry name" value="TPR"/>
    <property type="match status" value="4"/>
</dbReference>
<keyword evidence="3 5" id="KW-0597">Phosphoprotein</keyword>
<dbReference type="InterPro" id="IPR003594">
    <property type="entry name" value="HATPase_dom"/>
</dbReference>
<dbReference type="InterPro" id="IPR036890">
    <property type="entry name" value="HATPase_C_sf"/>
</dbReference>
<feature type="transmembrane region" description="Helical" evidence="8">
    <location>
        <begin position="316"/>
        <end position="339"/>
    </location>
</feature>
<accession>A0A163C7V1</accession>
<evidence type="ECO:0000259" key="9">
    <source>
        <dbReference type="PROSITE" id="PS50109"/>
    </source>
</evidence>
<dbReference type="Gene3D" id="3.40.50.2300">
    <property type="match status" value="1"/>
</dbReference>
<evidence type="ECO:0000256" key="4">
    <source>
        <dbReference type="ARBA" id="ARBA00023012"/>
    </source>
</evidence>
<dbReference type="Proteomes" id="UP000076715">
    <property type="component" value="Unassembled WGS sequence"/>
</dbReference>
<dbReference type="STRING" id="1642818.AWE51_01440"/>
<gene>
    <name evidence="11" type="ORF">AWE51_01440</name>
</gene>
<dbReference type="PROSITE" id="PS50110">
    <property type="entry name" value="RESPONSE_REGULATORY"/>
    <property type="match status" value="1"/>
</dbReference>
<evidence type="ECO:0000256" key="8">
    <source>
        <dbReference type="SAM" id="Phobius"/>
    </source>
</evidence>
<evidence type="ECO:0000256" key="3">
    <source>
        <dbReference type="ARBA" id="ARBA00022553"/>
    </source>
</evidence>
<evidence type="ECO:0000256" key="5">
    <source>
        <dbReference type="PROSITE-ProRule" id="PRU00169"/>
    </source>
</evidence>
<dbReference type="SMART" id="SM00387">
    <property type="entry name" value="HATPase_c"/>
    <property type="match status" value="1"/>
</dbReference>
<keyword evidence="7" id="KW-0175">Coiled coil</keyword>
<dbReference type="RefSeq" id="WP_066309288.1">
    <property type="nucleotide sequence ID" value="NZ_LQRT01000002.1"/>
</dbReference>
<comment type="caution">
    <text evidence="11">The sequence shown here is derived from an EMBL/GenBank/DDBJ whole genome shotgun (WGS) entry which is preliminary data.</text>
</comment>
<feature type="coiled-coil region" evidence="7">
    <location>
        <begin position="342"/>
        <end position="369"/>
    </location>
</feature>
<feature type="repeat" description="TPR" evidence="6">
    <location>
        <begin position="200"/>
        <end position="233"/>
    </location>
</feature>
<dbReference type="Gene3D" id="1.25.40.10">
    <property type="entry name" value="Tetratricopeptide repeat domain"/>
    <property type="match status" value="1"/>
</dbReference>
<evidence type="ECO:0000313" key="11">
    <source>
        <dbReference type="EMBL" id="KZS42135.1"/>
    </source>
</evidence>
<keyword evidence="8" id="KW-0472">Membrane</keyword>
<keyword evidence="4" id="KW-0902">Two-component regulatory system</keyword>
<evidence type="ECO:0000313" key="12">
    <source>
        <dbReference type="Proteomes" id="UP000076715"/>
    </source>
</evidence>
<dbReference type="SUPFAM" id="SSF47384">
    <property type="entry name" value="Homodimeric domain of signal transducing histidine kinase"/>
    <property type="match status" value="1"/>
</dbReference>
<sequence length="735" mass="84290">MGSFRIILLTYSLLVAIGIGDTYGQDKAVNTVNDSLQHFMSESKKFRAAFKIRKSLDYAIRTIDLAHQLNNDNYKYRGHYMMASNYQVVHDFKNMEFHGNEALKYARKTKDTIAIVYSLNVLGGVYSDGYEDLAKSIKYFNESLAIAEKLKDQSKKMAPILNIGWAYVDQKKYDLAFPYLNQAQNIIENHPGEVSIIAINDIKYLFGKYYAHKNNYEKANKLFDEVIQLAEEKEIYSILSNTYKAKSDTFEEMGHKDSAFYTVKKHLYYRDHLLDEEKLRQIETAKVNYSLNEFKREIENSKKEEEYLAKIERGNLIIIISSISLVLLVGSVFFFYLGYRSKQKLNVTLQQKNKELVEAKLEAEKLTNVKSQFISTVSHELRTPLYGVVGITTLLLEDNDILAKHKKLLNSLKFSGDYLLDLINKVLKISKIESNKEELAKTPTNLALLSQNLLHSFEYQAKNKNNKLVLDIQKELPEVVNIDSLKLSEILINLIGNSSKFTENGTIWLRVKVKSIEKDTTIIRYEVEDSGVGIPDDKKEFVFEKFSQVGREVNKSEGTGLGLSIVKNLLDIMGSQIHLDSKEGRGTKFYFDLELEVIDENDNNQLDIDNTNTAQSYRRILVAEDNKINQIVTKNLLNLIGYDCIIVENGFNALQMVKKEDFDLILMDLNMPYLNGIEATKRIREFDQETPIIALTASELSEVKGECLAIGMNDIINKPLNKNDLRNIITKNLQY</sequence>
<dbReference type="Pfam" id="PF02518">
    <property type="entry name" value="HATPase_c"/>
    <property type="match status" value="1"/>
</dbReference>
<dbReference type="Pfam" id="PF13181">
    <property type="entry name" value="TPR_8"/>
    <property type="match status" value="1"/>
</dbReference>
<dbReference type="InterPro" id="IPR011990">
    <property type="entry name" value="TPR-like_helical_dom_sf"/>
</dbReference>
<dbReference type="SUPFAM" id="SSF52172">
    <property type="entry name" value="CheY-like"/>
    <property type="match status" value="1"/>
</dbReference>
<dbReference type="InterPro" id="IPR005467">
    <property type="entry name" value="His_kinase_dom"/>
</dbReference>
<comment type="catalytic activity">
    <reaction evidence="1">
        <text>ATP + protein L-histidine = ADP + protein N-phospho-L-histidine.</text>
        <dbReference type="EC" id="2.7.13.3"/>
    </reaction>
</comment>
<feature type="modified residue" description="4-aspartylphosphate" evidence="5">
    <location>
        <position position="668"/>
    </location>
</feature>
<proteinExistence type="predicted"/>
<dbReference type="PRINTS" id="PR00344">
    <property type="entry name" value="BCTRLSENSOR"/>
</dbReference>
<dbReference type="Pfam" id="PF00072">
    <property type="entry name" value="Response_reg"/>
    <property type="match status" value="1"/>
</dbReference>